<proteinExistence type="predicted"/>
<name>A0A1W1BTM4_9ZZZZ</name>
<dbReference type="EMBL" id="FPHF01000038">
    <property type="protein sequence ID" value="SFV56879.1"/>
    <property type="molecule type" value="Genomic_DNA"/>
</dbReference>
<accession>A0A1W1BTM4</accession>
<evidence type="ECO:0000313" key="1">
    <source>
        <dbReference type="EMBL" id="SFV56879.1"/>
    </source>
</evidence>
<gene>
    <name evidence="1" type="ORF">MNB_SM-4-1097</name>
</gene>
<reference evidence="1" key="1">
    <citation type="submission" date="2016-10" db="EMBL/GenBank/DDBJ databases">
        <authorList>
            <person name="de Groot N.N."/>
        </authorList>
    </citation>
    <scope>NUCLEOTIDE SEQUENCE</scope>
</reference>
<organism evidence="1">
    <name type="scientific">hydrothermal vent metagenome</name>
    <dbReference type="NCBI Taxonomy" id="652676"/>
    <lineage>
        <taxon>unclassified sequences</taxon>
        <taxon>metagenomes</taxon>
        <taxon>ecological metagenomes</taxon>
    </lineage>
</organism>
<dbReference type="AlphaFoldDB" id="A0A1W1BTM4"/>
<sequence length="97" mass="11842">MNFNIEIYNYTHEHQDDKEEVIEHYNNLSTIFSKSIKVYQENENPISKLMQKKNFIQLLPFTKKLTSRRIYSLFSTDSEKLYYKLDDYHQIFIPVQL</sequence>
<protein>
    <submittedName>
        <fullName evidence="1">TrkA domain protein</fullName>
    </submittedName>
</protein>